<dbReference type="SMART" id="SM00283">
    <property type="entry name" value="MA"/>
    <property type="match status" value="1"/>
</dbReference>
<dbReference type="PANTHER" id="PTHR32089">
    <property type="entry name" value="METHYL-ACCEPTING CHEMOTAXIS PROTEIN MCPB"/>
    <property type="match status" value="1"/>
</dbReference>
<dbReference type="Gene3D" id="6.10.340.10">
    <property type="match status" value="2"/>
</dbReference>
<evidence type="ECO:0000256" key="2">
    <source>
        <dbReference type="ARBA" id="ARBA00029447"/>
    </source>
</evidence>
<sequence>MNFNLTIRRKMMIFIVGVTVLVYIISLGYISFQLRANAIDEAQKLADSYAQQKANEIKAILDEDMAVARSMADIIKDYTSMKRPIRDTLRKKLMVNILKQYPKYDATWMSWQLWAIEDGYDKPYGRERKNFYMRDGKLNSSGELANLDGDPTSGVYWFLKYNRDHSEKLSEPYWYLDYDYSSGATDSLLGISPTVSIEVDGKFVGVIGTDMTVDDFKGVTEVDYYDNGFAFLLSNQGVIISHKNESLFSQSMDTLSIVKKSPYNVRERIKNGDSFSYTVYDEDLGEQVYVSFAAIPIGRSSFPWSTGFVVPVSEITAQFNAVFMVTLIVGLAGLIVLVIITYKISAAIAQSLEKSSFLLTKLAEGDLSSENRLNIQSRDELGVLAAAANELMDDLIRKAEFSHLIGKGNLDTEFASSGKNDMLGISLLRMRENLRTVSRETREVIQNAGENGELMTARMKTDWEDGAWKELSDSVNNLLDSISLPFNKINNMVDAMAAGDLTVRYDEEAKGDVQIMASSFNKALDNINELIENIAGMATIVNESSVEMRTVSEEMTYNTREIASSISEMSNGAQNQVVKVDESSGLVEGILRSSNEMGEQAENINEAAQGGVENSEKGQSLVKKVGFSMRDIAAFSSDTHDSIQVLTRRSNEISRALGVITEIASQTNLLALNAAIEAAQAGDAGRGFAVVAEEIRKLAEDSKKSAREIEQLVNDVQNDVSTAASAIEMMKASVKSGEDATNFASEAFNEITSSSNHTLLMSEEIRKRVKQQIESIKNVVTITESVVVIAEETAAGTEQVASSATELSAGMESYVQKSQSLSDVAAELIERVSKFRLRG</sequence>
<evidence type="ECO:0000313" key="9">
    <source>
        <dbReference type="Proteomes" id="UP001610063"/>
    </source>
</evidence>
<keyword evidence="5" id="KW-1133">Transmembrane helix</keyword>
<dbReference type="CDD" id="cd12912">
    <property type="entry name" value="PDC2_MCP_like"/>
    <property type="match status" value="1"/>
</dbReference>
<feature type="transmembrane region" description="Helical" evidence="5">
    <location>
        <begin position="12"/>
        <end position="32"/>
    </location>
</feature>
<dbReference type="Gene3D" id="1.10.287.950">
    <property type="entry name" value="Methyl-accepting chemotaxis protein"/>
    <property type="match status" value="1"/>
</dbReference>
<evidence type="ECO:0000256" key="4">
    <source>
        <dbReference type="SAM" id="Coils"/>
    </source>
</evidence>
<keyword evidence="9" id="KW-1185">Reference proteome</keyword>
<feature type="domain" description="HAMP" evidence="7">
    <location>
        <begin position="359"/>
        <end position="400"/>
    </location>
</feature>
<dbReference type="Proteomes" id="UP001610063">
    <property type="component" value="Unassembled WGS sequence"/>
</dbReference>
<dbReference type="Gene3D" id="3.30.450.20">
    <property type="entry name" value="PAS domain"/>
    <property type="match status" value="2"/>
</dbReference>
<feature type="transmembrane region" description="Helical" evidence="5">
    <location>
        <begin position="321"/>
        <end position="342"/>
    </location>
</feature>
<reference evidence="8 9" key="1">
    <citation type="journal article" date="2013" name="Int. J. Syst. Evol. Microbiol.">
        <title>Marinoscillum luteum sp. nov., isolated from marine sediment.</title>
        <authorList>
            <person name="Cha I.T."/>
            <person name="Park S.J."/>
            <person name="Kim S.J."/>
            <person name="Kim J.G."/>
            <person name="Jung M.Y."/>
            <person name="Shin K.S."/>
            <person name="Kwon K.K."/>
            <person name="Yang S.H."/>
            <person name="Seo Y.S."/>
            <person name="Rhee S.K."/>
        </authorList>
    </citation>
    <scope>NUCLEOTIDE SEQUENCE [LARGE SCALE GENOMIC DNA]</scope>
    <source>
        <strain evidence="8 9">KCTC 23939</strain>
    </source>
</reference>
<comment type="caution">
    <text evidence="8">The sequence shown here is derived from an EMBL/GenBank/DDBJ whole genome shotgun (WGS) entry which is preliminary data.</text>
</comment>
<dbReference type="Pfam" id="PF00015">
    <property type="entry name" value="MCPsignal"/>
    <property type="match status" value="1"/>
</dbReference>
<dbReference type="InterPro" id="IPR004089">
    <property type="entry name" value="MCPsignal_dom"/>
</dbReference>
<organism evidence="8 9">
    <name type="scientific">Marinoscillum luteum</name>
    <dbReference type="NCBI Taxonomy" id="861051"/>
    <lineage>
        <taxon>Bacteria</taxon>
        <taxon>Pseudomonadati</taxon>
        <taxon>Bacteroidota</taxon>
        <taxon>Cytophagia</taxon>
        <taxon>Cytophagales</taxon>
        <taxon>Reichenbachiellaceae</taxon>
        <taxon>Marinoscillum</taxon>
    </lineage>
</organism>
<evidence type="ECO:0000259" key="6">
    <source>
        <dbReference type="PROSITE" id="PS50111"/>
    </source>
</evidence>
<dbReference type="Pfam" id="PF18947">
    <property type="entry name" value="HAMP_2"/>
    <property type="match status" value="1"/>
</dbReference>
<keyword evidence="5" id="KW-0472">Membrane</keyword>
<evidence type="ECO:0000313" key="8">
    <source>
        <dbReference type="EMBL" id="MFH6984275.1"/>
    </source>
</evidence>
<feature type="coiled-coil region" evidence="4">
    <location>
        <begin position="692"/>
        <end position="719"/>
    </location>
</feature>
<dbReference type="InterPro" id="IPR003660">
    <property type="entry name" value="HAMP_dom"/>
</dbReference>
<evidence type="ECO:0000259" key="7">
    <source>
        <dbReference type="PROSITE" id="PS50885"/>
    </source>
</evidence>
<comment type="similarity">
    <text evidence="2">Belongs to the methyl-accepting chemotaxis (MCP) protein family.</text>
</comment>
<dbReference type="SMART" id="SM00304">
    <property type="entry name" value="HAMP"/>
    <property type="match status" value="2"/>
</dbReference>
<evidence type="ECO:0000256" key="5">
    <source>
        <dbReference type="SAM" id="Phobius"/>
    </source>
</evidence>
<dbReference type="PROSITE" id="PS50111">
    <property type="entry name" value="CHEMOTAXIS_TRANSDUC_2"/>
    <property type="match status" value="1"/>
</dbReference>
<protein>
    <submittedName>
        <fullName evidence="8">Methyl-accepting chemotaxis protein</fullName>
    </submittedName>
</protein>
<dbReference type="RefSeq" id="WP_395417657.1">
    <property type="nucleotide sequence ID" value="NZ_JBIPKE010000017.1"/>
</dbReference>
<evidence type="ECO:0000256" key="1">
    <source>
        <dbReference type="ARBA" id="ARBA00023224"/>
    </source>
</evidence>
<keyword evidence="4" id="KW-0175">Coiled coil</keyword>
<name>A0ABW7NB08_9BACT</name>
<gene>
    <name evidence="8" type="ORF">ACHKAR_12550</name>
</gene>
<dbReference type="CDD" id="cd11386">
    <property type="entry name" value="MCP_signal"/>
    <property type="match status" value="1"/>
</dbReference>
<evidence type="ECO:0000256" key="3">
    <source>
        <dbReference type="PROSITE-ProRule" id="PRU00284"/>
    </source>
</evidence>
<accession>A0ABW7NB08</accession>
<feature type="domain" description="HAMP" evidence="7">
    <location>
        <begin position="480"/>
        <end position="532"/>
    </location>
</feature>
<keyword evidence="5" id="KW-0812">Transmembrane</keyword>
<feature type="domain" description="Methyl-accepting transducer" evidence="6">
    <location>
        <begin position="551"/>
        <end position="787"/>
    </location>
</feature>
<dbReference type="EMBL" id="JBIPKE010000017">
    <property type="protein sequence ID" value="MFH6984275.1"/>
    <property type="molecule type" value="Genomic_DNA"/>
</dbReference>
<dbReference type="CDD" id="cd06225">
    <property type="entry name" value="HAMP"/>
    <property type="match status" value="2"/>
</dbReference>
<proteinExistence type="inferred from homology"/>
<dbReference type="PROSITE" id="PS50885">
    <property type="entry name" value="HAMP"/>
    <property type="match status" value="2"/>
</dbReference>
<dbReference type="PANTHER" id="PTHR32089:SF112">
    <property type="entry name" value="LYSOZYME-LIKE PROTEIN-RELATED"/>
    <property type="match status" value="1"/>
</dbReference>
<dbReference type="SUPFAM" id="SSF58104">
    <property type="entry name" value="Methyl-accepting chemotaxis protein (MCP) signaling domain"/>
    <property type="match status" value="1"/>
</dbReference>
<keyword evidence="1 3" id="KW-0807">Transducer</keyword>